<accession>A0A8J6DZ51</accession>
<dbReference type="Proteomes" id="UP000717585">
    <property type="component" value="Unassembled WGS sequence"/>
</dbReference>
<keyword evidence="2" id="KW-1185">Reference proteome</keyword>
<gene>
    <name evidence="1" type="ORF">J8273_8654</name>
</gene>
<name>A0A8J6DZ51_9EUKA</name>
<sequence>MLPQVALILNSRVHPVTHQSPLTLLFGHDGFHKDTQSREERYTRARNSVSRDHAKKLGRVASTTYRAYTSGSLVLLAPIKPMKLAMKWRGPFRVIQEGKVKGSVIIQSLTDDADQFTVASERLRPFHRRRGQSLAELRALVARQDREFEVESVKDLDMKGRRLHTVKVGR</sequence>
<dbReference type="EMBL" id="JAHDYR010000067">
    <property type="protein sequence ID" value="KAG9389966.1"/>
    <property type="molecule type" value="Genomic_DNA"/>
</dbReference>
<reference evidence="1" key="1">
    <citation type="submission" date="2021-05" db="EMBL/GenBank/DDBJ databases">
        <title>A free-living protist that lacks canonical eukaryotic 1 DNA replication and segregation systems.</title>
        <authorList>
            <person name="Salas-Leiva D.E."/>
            <person name="Tromer E.C."/>
            <person name="Curtis B.A."/>
            <person name="Jerlstrom-Hultqvist J."/>
            <person name="Kolisko M."/>
            <person name="Yi Z."/>
            <person name="Salas-Leiva J.S."/>
            <person name="Gallot-Lavallee L."/>
            <person name="Kops G.J.P.L."/>
            <person name="Archibald J.M."/>
            <person name="Simpson A.G.B."/>
            <person name="Roger A.J."/>
        </authorList>
    </citation>
    <scope>NUCLEOTIDE SEQUENCE</scope>
    <source>
        <strain evidence="1">BICM</strain>
    </source>
</reference>
<evidence type="ECO:0000313" key="2">
    <source>
        <dbReference type="Proteomes" id="UP000717585"/>
    </source>
</evidence>
<proteinExistence type="predicted"/>
<protein>
    <submittedName>
        <fullName evidence="1">Pol polyprotein</fullName>
    </submittedName>
</protein>
<evidence type="ECO:0000313" key="1">
    <source>
        <dbReference type="EMBL" id="KAG9389966.1"/>
    </source>
</evidence>
<organism evidence="1 2">
    <name type="scientific">Carpediemonas membranifera</name>
    <dbReference type="NCBI Taxonomy" id="201153"/>
    <lineage>
        <taxon>Eukaryota</taxon>
        <taxon>Metamonada</taxon>
        <taxon>Carpediemonas-like organisms</taxon>
        <taxon>Carpediemonas</taxon>
    </lineage>
</organism>
<dbReference type="AlphaFoldDB" id="A0A8J6DZ51"/>
<comment type="caution">
    <text evidence="1">The sequence shown here is derived from an EMBL/GenBank/DDBJ whole genome shotgun (WGS) entry which is preliminary data.</text>
</comment>